<organism evidence="2 3">
    <name type="scientific">Syncephalastrum racemosum</name>
    <name type="common">Filamentous fungus</name>
    <dbReference type="NCBI Taxonomy" id="13706"/>
    <lineage>
        <taxon>Eukaryota</taxon>
        <taxon>Fungi</taxon>
        <taxon>Fungi incertae sedis</taxon>
        <taxon>Mucoromycota</taxon>
        <taxon>Mucoromycotina</taxon>
        <taxon>Mucoromycetes</taxon>
        <taxon>Mucorales</taxon>
        <taxon>Syncephalastraceae</taxon>
        <taxon>Syncephalastrum</taxon>
    </lineage>
</organism>
<dbReference type="PANTHER" id="PTHR48190:SF2">
    <property type="entry name" value="PROGRAMMED CELL DEATH PROTEIN 7"/>
    <property type="match status" value="1"/>
</dbReference>
<dbReference type="STRING" id="13706.A0A1X2HR19"/>
<feature type="compositionally biased region" description="Basic and acidic residues" evidence="1">
    <location>
        <begin position="34"/>
        <end position="50"/>
    </location>
</feature>
<dbReference type="InterPro" id="IPR052831">
    <property type="entry name" value="Apoptosis_promoter"/>
</dbReference>
<accession>A0A1X2HR19</accession>
<dbReference type="OrthoDB" id="2289628at2759"/>
<keyword evidence="3" id="KW-1185">Reference proteome</keyword>
<dbReference type="GO" id="GO:0005689">
    <property type="term" value="C:U12-type spliceosomal complex"/>
    <property type="evidence" value="ECO:0007669"/>
    <property type="project" value="TreeGrafter"/>
</dbReference>
<gene>
    <name evidence="2" type="ORF">BCR43DRAFT_503225</name>
</gene>
<dbReference type="OMA" id="ANAIWAS"/>
<dbReference type="Pfam" id="PF16021">
    <property type="entry name" value="PDCD7"/>
    <property type="match status" value="1"/>
</dbReference>
<comment type="caution">
    <text evidence="2">The sequence shown here is derived from an EMBL/GenBank/DDBJ whole genome shotgun (WGS) entry which is preliminary data.</text>
</comment>
<evidence type="ECO:0000313" key="2">
    <source>
        <dbReference type="EMBL" id="ORZ01732.1"/>
    </source>
</evidence>
<feature type="compositionally biased region" description="Basic and acidic residues" evidence="1">
    <location>
        <begin position="18"/>
        <end position="27"/>
    </location>
</feature>
<dbReference type="PANTHER" id="PTHR48190">
    <property type="entry name" value="PROGRAMMED CELL DEATH PROTEIN 7"/>
    <property type="match status" value="1"/>
</dbReference>
<dbReference type="InParanoid" id="A0A1X2HR19"/>
<dbReference type="EMBL" id="MCGN01000002">
    <property type="protein sequence ID" value="ORZ01732.1"/>
    <property type="molecule type" value="Genomic_DNA"/>
</dbReference>
<evidence type="ECO:0000256" key="1">
    <source>
        <dbReference type="SAM" id="MobiDB-lite"/>
    </source>
</evidence>
<protein>
    <submittedName>
        <fullName evidence="2">Uncharacterized protein</fullName>
    </submittedName>
</protein>
<name>A0A1X2HR19_SYNRA</name>
<dbReference type="Proteomes" id="UP000242180">
    <property type="component" value="Unassembled WGS sequence"/>
</dbReference>
<feature type="region of interest" description="Disordered" evidence="1">
    <location>
        <begin position="1"/>
        <end position="74"/>
    </location>
</feature>
<sequence length="210" mass="24550">MKLHKLAKRKAWRKRRPVNREKKEAQKHARREKLHQDIERWQQAERERGQEAAQAHTFAKERRQQKSKAAPVKDDAEHLARLVDALTRLRHLRRKRLEAKGHFFPEEGNTFFNQVKASVAQADQQGEQQEVGTDETAPPAYVHPEDRWQSMDLDKVAYAHWAQGYQDAESLKRIRTQWDCFLSQDGTRIPPTWVPPAPPANAAWAAYIHT</sequence>
<dbReference type="InterPro" id="IPR031974">
    <property type="entry name" value="PDCD7"/>
</dbReference>
<feature type="compositionally biased region" description="Basic residues" evidence="1">
    <location>
        <begin position="1"/>
        <end position="17"/>
    </location>
</feature>
<evidence type="ECO:0000313" key="3">
    <source>
        <dbReference type="Proteomes" id="UP000242180"/>
    </source>
</evidence>
<dbReference type="AlphaFoldDB" id="A0A1X2HR19"/>
<reference evidence="2 3" key="1">
    <citation type="submission" date="2016-07" db="EMBL/GenBank/DDBJ databases">
        <title>Pervasive Adenine N6-methylation of Active Genes in Fungi.</title>
        <authorList>
            <consortium name="DOE Joint Genome Institute"/>
            <person name="Mondo S.J."/>
            <person name="Dannebaum R.O."/>
            <person name="Kuo R.C."/>
            <person name="Labutti K."/>
            <person name="Haridas S."/>
            <person name="Kuo A."/>
            <person name="Salamov A."/>
            <person name="Ahrendt S.R."/>
            <person name="Lipzen A."/>
            <person name="Sullivan W."/>
            <person name="Andreopoulos W.B."/>
            <person name="Clum A."/>
            <person name="Lindquist E."/>
            <person name="Daum C."/>
            <person name="Ramamoorthy G.K."/>
            <person name="Gryganskyi A."/>
            <person name="Culley D."/>
            <person name="Magnuson J.K."/>
            <person name="James T.Y."/>
            <person name="O'Malley M.A."/>
            <person name="Stajich J.E."/>
            <person name="Spatafora J.W."/>
            <person name="Visel A."/>
            <person name="Grigoriev I.V."/>
        </authorList>
    </citation>
    <scope>NUCLEOTIDE SEQUENCE [LARGE SCALE GENOMIC DNA]</scope>
    <source>
        <strain evidence="2 3">NRRL 2496</strain>
    </source>
</reference>
<proteinExistence type="predicted"/>